<evidence type="ECO:0000259" key="1">
    <source>
        <dbReference type="Pfam" id="PF00144"/>
    </source>
</evidence>
<evidence type="ECO:0000313" key="2">
    <source>
        <dbReference type="EMBL" id="AGS34646.1"/>
    </source>
</evidence>
<dbReference type="AlphaFoldDB" id="S5TIC9"/>
<dbReference type="RefSeq" id="WP_020934579.1">
    <property type="nucleotide sequence ID" value="NC_021915.1"/>
</dbReference>
<dbReference type="STRING" id="1224163.B841_05865"/>
<dbReference type="Pfam" id="PF00144">
    <property type="entry name" value="Beta-lactamase"/>
    <property type="match status" value="1"/>
</dbReference>
<dbReference type="InterPro" id="IPR050491">
    <property type="entry name" value="AmpC-like"/>
</dbReference>
<accession>S5TIC9</accession>
<dbReference type="eggNOG" id="COG1680">
    <property type="taxonomic scope" value="Bacteria"/>
</dbReference>
<dbReference type="PATRIC" id="fig|1224163.3.peg.1176"/>
<dbReference type="EMBL" id="CP003924">
    <property type="protein sequence ID" value="AGS34646.1"/>
    <property type="molecule type" value="Genomic_DNA"/>
</dbReference>
<name>S5TIC9_9CORY</name>
<sequence length="323" mass="34712">MISAKTLRRILLTGTVGYFSLALLARRLFRPIRLGSPATGHRELAKRLAELVPDGTRNVTAFHLADGKVRFAGLGFDEHTCVELGSVTKVFTAQLLAESGIDPDSIAVRDLTFRELAEHTSGLPRMHATSWRHGVAWAFFGVNPDRWVGAGELLAAAENADLTGRGTQAYSNFGVSVLGEVLARRHRVSYAELLCTRLCRPLGMTATGLGTADAQPRGVSVFGHEVAAYVDDGYAPCGAIRSTAADMAVFVRHLFAHGLPDYTWQAATTSEGYTLRWHNGATTGFRSVLVLDPEREEAVFLTTDSAAPGEGFERAALTLLGGG</sequence>
<dbReference type="SUPFAM" id="SSF56601">
    <property type="entry name" value="beta-lactamase/transpeptidase-like"/>
    <property type="match status" value="1"/>
</dbReference>
<dbReference type="InterPro" id="IPR012338">
    <property type="entry name" value="Beta-lactam/transpept-like"/>
</dbReference>
<gene>
    <name evidence="2" type="ORF">B841_05865</name>
</gene>
<dbReference type="KEGG" id="cmd:B841_05865"/>
<feature type="domain" description="Beta-lactamase-related" evidence="1">
    <location>
        <begin position="64"/>
        <end position="317"/>
    </location>
</feature>
<dbReference type="PANTHER" id="PTHR46825:SF9">
    <property type="entry name" value="BETA-LACTAMASE-RELATED DOMAIN-CONTAINING PROTEIN"/>
    <property type="match status" value="1"/>
</dbReference>
<dbReference type="InterPro" id="IPR001466">
    <property type="entry name" value="Beta-lactam-related"/>
</dbReference>
<reference evidence="2 3" key="1">
    <citation type="submission" date="2012-11" db="EMBL/GenBank/DDBJ databases">
        <title>The complete genome sequence of Corynebacterium maris Coryn-1 (=DSM 45190).</title>
        <authorList>
            <person name="Schaffert L."/>
            <person name="Albersmeier A."/>
            <person name="Kalinowski J."/>
            <person name="Ruckert C."/>
        </authorList>
    </citation>
    <scope>NUCLEOTIDE SEQUENCE [LARGE SCALE GENOMIC DNA]</scope>
    <source>
        <strain evidence="3">Coryn-1</strain>
    </source>
</reference>
<proteinExistence type="predicted"/>
<dbReference type="Gene3D" id="3.40.710.10">
    <property type="entry name" value="DD-peptidase/beta-lactamase superfamily"/>
    <property type="match status" value="1"/>
</dbReference>
<dbReference type="PANTHER" id="PTHR46825">
    <property type="entry name" value="D-ALANYL-D-ALANINE-CARBOXYPEPTIDASE/ENDOPEPTIDASE AMPH"/>
    <property type="match status" value="1"/>
</dbReference>
<organism evidence="2 3">
    <name type="scientific">Corynebacterium maris DSM 45190</name>
    <dbReference type="NCBI Taxonomy" id="1224163"/>
    <lineage>
        <taxon>Bacteria</taxon>
        <taxon>Bacillati</taxon>
        <taxon>Actinomycetota</taxon>
        <taxon>Actinomycetes</taxon>
        <taxon>Mycobacteriales</taxon>
        <taxon>Corynebacteriaceae</taxon>
        <taxon>Corynebacterium</taxon>
    </lineage>
</organism>
<keyword evidence="3" id="KW-1185">Reference proteome</keyword>
<protein>
    <recommendedName>
        <fullName evidence="1">Beta-lactamase-related domain-containing protein</fullName>
    </recommendedName>
</protein>
<evidence type="ECO:0000313" key="3">
    <source>
        <dbReference type="Proteomes" id="UP000015388"/>
    </source>
</evidence>
<dbReference type="HOGENOM" id="CLU_020027_7_3_11"/>
<dbReference type="Proteomes" id="UP000015388">
    <property type="component" value="Chromosome"/>
</dbReference>